<evidence type="ECO:0000256" key="2">
    <source>
        <dbReference type="ARBA" id="ARBA00022741"/>
    </source>
</evidence>
<dbReference type="EMBL" id="VIIS01000384">
    <property type="protein sequence ID" value="KAF0309627.1"/>
    <property type="molecule type" value="Genomic_DNA"/>
</dbReference>
<evidence type="ECO:0000313" key="4">
    <source>
        <dbReference type="EMBL" id="KAF0309627.1"/>
    </source>
</evidence>
<keyword evidence="2" id="KW-0547">Nucleotide-binding</keyword>
<dbReference type="FunFam" id="3.40.50.300:FF:003045">
    <property type="entry name" value="GD10885"/>
    <property type="match status" value="1"/>
</dbReference>
<comment type="similarity">
    <text evidence="1">Belongs to the AFG1 ATPase family.</text>
</comment>
<dbReference type="GO" id="GO:0005524">
    <property type="term" value="F:ATP binding"/>
    <property type="evidence" value="ECO:0007669"/>
    <property type="project" value="UniProtKB-KW"/>
</dbReference>
<sequence length="461" mass="52182">MTLQRAVCGTAAAVASRRLGTRLLSAAAAPGGPLAVYQRRLADGSLYADEYQAAIVQRLDQIHRSLDGYSPPRRSLLSRLFSLGASSSRRPRGLYLWGTVGTGKTMLMDLFHDCVDTPHKRRVHFNAFMLDVHRRIHEAKQRAAIQSSDTKPRAFDPIRPVAEAIADEVWLICFDEFQVTDIADAMILKRLFTSLFYNGVIVVATSNRPPDDLYKNGLQRGNFLPFIPVLKEHCYVECLDSGIDYRLMGAASQEKTYFLKSDGDADSGLRRLFKVLCARETDVVRPRLLHVRGRDVQFERTCGQVADCTFSELCDRPLGAADYLTMAQFFHTVIIRDVPQLNTKKRAQARRFITLMDTLYDHHPEGDQYPTVSDGKRSHRQVRVVISADVPLKELFTADKDMDVDDDKRALMDDLKLTNDSLTEASIFTGEEELFAFERTVSRLAEMQTADYWSRWEQTAA</sequence>
<reference evidence="4 5" key="1">
    <citation type="submission" date="2019-07" db="EMBL/GenBank/DDBJ databases">
        <title>Draft genome assembly of a fouling barnacle, Amphibalanus amphitrite (Darwin, 1854): The first reference genome for Thecostraca.</title>
        <authorList>
            <person name="Kim W."/>
        </authorList>
    </citation>
    <scope>NUCLEOTIDE SEQUENCE [LARGE SCALE GENOMIC DNA]</scope>
    <source>
        <strain evidence="4">SNU_AA5</strain>
        <tissue evidence="4">Soma without cirri and trophi</tissue>
    </source>
</reference>
<organism evidence="4 5">
    <name type="scientific">Amphibalanus amphitrite</name>
    <name type="common">Striped barnacle</name>
    <name type="synonym">Balanus amphitrite</name>
    <dbReference type="NCBI Taxonomy" id="1232801"/>
    <lineage>
        <taxon>Eukaryota</taxon>
        <taxon>Metazoa</taxon>
        <taxon>Ecdysozoa</taxon>
        <taxon>Arthropoda</taxon>
        <taxon>Crustacea</taxon>
        <taxon>Multicrustacea</taxon>
        <taxon>Cirripedia</taxon>
        <taxon>Thoracica</taxon>
        <taxon>Thoracicalcarea</taxon>
        <taxon>Balanomorpha</taxon>
        <taxon>Balanoidea</taxon>
        <taxon>Balanidae</taxon>
        <taxon>Amphibalaninae</taxon>
        <taxon>Amphibalanus</taxon>
    </lineage>
</organism>
<dbReference type="SUPFAM" id="SSF52540">
    <property type="entry name" value="P-loop containing nucleoside triphosphate hydrolases"/>
    <property type="match status" value="1"/>
</dbReference>
<keyword evidence="5" id="KW-1185">Reference proteome</keyword>
<evidence type="ECO:0000256" key="1">
    <source>
        <dbReference type="ARBA" id="ARBA00010322"/>
    </source>
</evidence>
<dbReference type="Pfam" id="PF03969">
    <property type="entry name" value="AFG1_ATPase"/>
    <property type="match status" value="1"/>
</dbReference>
<gene>
    <name evidence="4" type="primary">N2B_1</name>
    <name evidence="4" type="ORF">FJT64_019262</name>
</gene>
<comment type="caution">
    <text evidence="4">The sequence shown here is derived from an EMBL/GenBank/DDBJ whole genome shotgun (WGS) entry which is preliminary data.</text>
</comment>
<keyword evidence="3" id="KW-0067">ATP-binding</keyword>
<evidence type="ECO:0000256" key="3">
    <source>
        <dbReference type="ARBA" id="ARBA00022840"/>
    </source>
</evidence>
<dbReference type="Gene3D" id="3.40.50.300">
    <property type="entry name" value="P-loop containing nucleotide triphosphate hydrolases"/>
    <property type="match status" value="1"/>
</dbReference>
<proteinExistence type="inferred from homology"/>
<accession>A0A6A4WQQ9</accession>
<evidence type="ECO:0000313" key="5">
    <source>
        <dbReference type="Proteomes" id="UP000440578"/>
    </source>
</evidence>
<dbReference type="OrthoDB" id="548867at2759"/>
<protein>
    <submittedName>
        <fullName evidence="4">Putative ATPase N2B</fullName>
    </submittedName>
</protein>
<dbReference type="Proteomes" id="UP000440578">
    <property type="component" value="Unassembled WGS sequence"/>
</dbReference>
<dbReference type="GO" id="GO:0016887">
    <property type="term" value="F:ATP hydrolysis activity"/>
    <property type="evidence" value="ECO:0007669"/>
    <property type="project" value="InterPro"/>
</dbReference>
<dbReference type="GO" id="GO:0005739">
    <property type="term" value="C:mitochondrion"/>
    <property type="evidence" value="ECO:0007669"/>
    <property type="project" value="TreeGrafter"/>
</dbReference>
<dbReference type="InterPro" id="IPR005654">
    <property type="entry name" value="ATPase_AFG1-like"/>
</dbReference>
<dbReference type="InterPro" id="IPR027417">
    <property type="entry name" value="P-loop_NTPase"/>
</dbReference>
<dbReference type="NCBIfam" id="NF040713">
    <property type="entry name" value="ZapE"/>
    <property type="match status" value="1"/>
</dbReference>
<name>A0A6A4WQQ9_AMPAM</name>
<dbReference type="PANTHER" id="PTHR12169">
    <property type="entry name" value="ATPASE N2B"/>
    <property type="match status" value="1"/>
</dbReference>
<dbReference type="PANTHER" id="PTHR12169:SF6">
    <property type="entry name" value="AFG1-LIKE ATPASE"/>
    <property type="match status" value="1"/>
</dbReference>
<dbReference type="AlphaFoldDB" id="A0A6A4WQQ9"/>